<accession>A0A438G728</accession>
<name>A0A438G728_VITVI</name>
<dbReference type="AlphaFoldDB" id="A0A438G728"/>
<evidence type="ECO:0000313" key="1">
    <source>
        <dbReference type="EMBL" id="RVW68020.1"/>
    </source>
</evidence>
<sequence>MEGGLPDVVKLGCKVGELTFTYLGLPLGAPFKSSSIWDGVEETFRRRPSMWMRDVTDRIIWKELKNGVSIVISLVCLGAMEVDSFPSDIILNSWVLPKAGMVWVQLDTIHDMMVISLKCFENSIRDKTLWRIVCLSLLWIVWRERNPKIFEDTWKTLEMM</sequence>
<evidence type="ECO:0000313" key="2">
    <source>
        <dbReference type="Proteomes" id="UP000288805"/>
    </source>
</evidence>
<reference evidence="1 2" key="1">
    <citation type="journal article" date="2018" name="PLoS Genet.">
        <title>Population sequencing reveals clonal diversity and ancestral inbreeding in the grapevine cultivar Chardonnay.</title>
        <authorList>
            <person name="Roach M.J."/>
            <person name="Johnson D.L."/>
            <person name="Bohlmann J."/>
            <person name="van Vuuren H.J."/>
            <person name="Jones S.J."/>
            <person name="Pretorius I.S."/>
            <person name="Schmidt S.A."/>
            <person name="Borneman A.R."/>
        </authorList>
    </citation>
    <scope>NUCLEOTIDE SEQUENCE [LARGE SCALE GENOMIC DNA]</scope>
    <source>
        <strain evidence="2">cv. Chardonnay</strain>
        <tissue evidence="1">Leaf</tissue>
    </source>
</reference>
<organism evidence="1 2">
    <name type="scientific">Vitis vinifera</name>
    <name type="common">Grape</name>
    <dbReference type="NCBI Taxonomy" id="29760"/>
    <lineage>
        <taxon>Eukaryota</taxon>
        <taxon>Viridiplantae</taxon>
        <taxon>Streptophyta</taxon>
        <taxon>Embryophyta</taxon>
        <taxon>Tracheophyta</taxon>
        <taxon>Spermatophyta</taxon>
        <taxon>Magnoliopsida</taxon>
        <taxon>eudicotyledons</taxon>
        <taxon>Gunneridae</taxon>
        <taxon>Pentapetalae</taxon>
        <taxon>rosids</taxon>
        <taxon>Vitales</taxon>
        <taxon>Vitaceae</taxon>
        <taxon>Viteae</taxon>
        <taxon>Vitis</taxon>
    </lineage>
</organism>
<dbReference type="Proteomes" id="UP000288805">
    <property type="component" value="Unassembled WGS sequence"/>
</dbReference>
<dbReference type="EMBL" id="QGNW01000554">
    <property type="protein sequence ID" value="RVW68020.1"/>
    <property type="molecule type" value="Genomic_DNA"/>
</dbReference>
<proteinExistence type="predicted"/>
<comment type="caution">
    <text evidence="1">The sequence shown here is derived from an EMBL/GenBank/DDBJ whole genome shotgun (WGS) entry which is preliminary data.</text>
</comment>
<protein>
    <recommendedName>
        <fullName evidence="3">Reverse transcriptase zinc-binding domain-containing protein</fullName>
    </recommendedName>
</protein>
<evidence type="ECO:0008006" key="3">
    <source>
        <dbReference type="Google" id="ProtNLM"/>
    </source>
</evidence>
<gene>
    <name evidence="1" type="ORF">CK203_064822</name>
</gene>